<keyword evidence="3" id="KW-1185">Reference proteome</keyword>
<dbReference type="OrthoDB" id="9798407at2"/>
<dbReference type="RefSeq" id="WP_089997004.1">
    <property type="nucleotide sequence ID" value="NZ_FOIZ01000002.1"/>
</dbReference>
<dbReference type="STRING" id="364200.SAMN04488515_3368"/>
<protein>
    <submittedName>
        <fullName evidence="2">Sugar phosphate isomerase/epimerase</fullName>
    </submittedName>
</protein>
<dbReference type="Pfam" id="PF01261">
    <property type="entry name" value="AP_endonuc_2"/>
    <property type="match status" value="1"/>
</dbReference>
<dbReference type="PANTHER" id="PTHR12110">
    <property type="entry name" value="HYDROXYPYRUVATE ISOMERASE"/>
    <property type="match status" value="1"/>
</dbReference>
<dbReference type="InterPro" id="IPR036237">
    <property type="entry name" value="Xyl_isomerase-like_sf"/>
</dbReference>
<reference evidence="2 3" key="1">
    <citation type="submission" date="2016-10" db="EMBL/GenBank/DDBJ databases">
        <authorList>
            <person name="de Groot N.N."/>
        </authorList>
    </citation>
    <scope>NUCLEOTIDE SEQUENCE [LARGE SCALE GENOMIC DNA]</scope>
    <source>
        <strain evidence="2 3">DSM 17925</strain>
    </source>
</reference>
<evidence type="ECO:0000259" key="1">
    <source>
        <dbReference type="Pfam" id="PF01261"/>
    </source>
</evidence>
<evidence type="ECO:0000313" key="3">
    <source>
        <dbReference type="Proteomes" id="UP000199167"/>
    </source>
</evidence>
<organism evidence="2 3">
    <name type="scientific">Cognatiyoonia koreensis</name>
    <dbReference type="NCBI Taxonomy" id="364200"/>
    <lineage>
        <taxon>Bacteria</taxon>
        <taxon>Pseudomonadati</taxon>
        <taxon>Pseudomonadota</taxon>
        <taxon>Alphaproteobacteria</taxon>
        <taxon>Rhodobacterales</taxon>
        <taxon>Paracoccaceae</taxon>
        <taxon>Cognatiyoonia</taxon>
    </lineage>
</organism>
<dbReference type="AlphaFoldDB" id="A0A1I0RVX0"/>
<name>A0A1I0RVX0_9RHOB</name>
<gene>
    <name evidence="2" type="ORF">SAMN04488515_3368</name>
</gene>
<proteinExistence type="predicted"/>
<dbReference type="SUPFAM" id="SSF51658">
    <property type="entry name" value="Xylose isomerase-like"/>
    <property type="match status" value="1"/>
</dbReference>
<keyword evidence="2" id="KW-0413">Isomerase</keyword>
<dbReference type="InterPro" id="IPR013022">
    <property type="entry name" value="Xyl_isomerase-like_TIM-brl"/>
</dbReference>
<dbReference type="Proteomes" id="UP000199167">
    <property type="component" value="Unassembled WGS sequence"/>
</dbReference>
<dbReference type="EMBL" id="FOIZ01000002">
    <property type="protein sequence ID" value="SEW45682.1"/>
    <property type="molecule type" value="Genomic_DNA"/>
</dbReference>
<accession>A0A1I0RVX0</accession>
<dbReference type="GO" id="GO:0016853">
    <property type="term" value="F:isomerase activity"/>
    <property type="evidence" value="ECO:0007669"/>
    <property type="project" value="UniProtKB-KW"/>
</dbReference>
<sequence length="246" mass="26783">MTQVSYQLYCSRNFPPLTDTCKMLAETGYREVEGYGGLLDDLDGLKAALDQNGLRMTSCHVGLDMIESNPQMLLDLAGSVGLEKVFVPYLAAEDRPVDSEGWRAYATRVVAAGKPLRDASLGFGWHNHDFEFIKTGQGDRPEDLLAEAGLALELDLGWVARAGLDPVDMIKNYGDKIIAAHIKDLAPAGENADEDGWADVGHGVQNWGAIHAALQDVGCTHYVVEHDNPKDHARFAARSLATVQSF</sequence>
<feature type="domain" description="Xylose isomerase-like TIM barrel" evidence="1">
    <location>
        <begin position="23"/>
        <end position="238"/>
    </location>
</feature>
<dbReference type="Gene3D" id="3.20.20.150">
    <property type="entry name" value="Divalent-metal-dependent TIM barrel enzymes"/>
    <property type="match status" value="1"/>
</dbReference>
<dbReference type="InterPro" id="IPR050312">
    <property type="entry name" value="IolE/XylAMocC-like"/>
</dbReference>
<evidence type="ECO:0000313" key="2">
    <source>
        <dbReference type="EMBL" id="SEW45682.1"/>
    </source>
</evidence>
<dbReference type="PANTHER" id="PTHR12110:SF41">
    <property type="entry name" value="INOSOSE DEHYDRATASE"/>
    <property type="match status" value="1"/>
</dbReference>